<evidence type="ECO:0000259" key="2">
    <source>
        <dbReference type="Pfam" id="PF11860"/>
    </source>
</evidence>
<dbReference type="Pfam" id="PF01471">
    <property type="entry name" value="PG_binding_1"/>
    <property type="match status" value="1"/>
</dbReference>
<evidence type="ECO:0008006" key="5">
    <source>
        <dbReference type="Google" id="ProtNLM"/>
    </source>
</evidence>
<dbReference type="Pfam" id="PF11860">
    <property type="entry name" value="Muramidase"/>
    <property type="match status" value="1"/>
</dbReference>
<reference evidence="3 4" key="1">
    <citation type="submission" date="2013-07" db="EMBL/GenBank/DDBJ databases">
        <title>Comparative Genomic and Metabolomic Analysis of Twelve Strains of Pseudoalteromonas luteoviolacea.</title>
        <authorList>
            <person name="Vynne N.G."/>
            <person name="Mansson M."/>
            <person name="Gram L."/>
        </authorList>
    </citation>
    <scope>NUCLEOTIDE SEQUENCE [LARGE SCALE GENOMIC DNA]</scope>
    <source>
        <strain evidence="3 4">NCIMB 1942</strain>
    </source>
</reference>
<dbReference type="AlphaFoldDB" id="A0A166Z6N3"/>
<dbReference type="Gene3D" id="1.10.101.10">
    <property type="entry name" value="PGBD-like superfamily/PGBD"/>
    <property type="match status" value="1"/>
</dbReference>
<sequence>MKLTIGSKSQQVKDLQTMLNNNGAALDVDGWFGDLTSKAVADYQKQLNLPMTGYAGKRTLAVLNGEPRAKFLSLTDMQFAAEQLDVPTAVIAAVAEVESNGCGFFDCGRPSILFERHVFYRIVSQKSKDFAASVSNKYPNICNPKPGGYIGGSGEYQRFSNAATLEFAYMLDKDAAISACSWGMFQIMGYHFSLLGYSSANDFKLDMEISERNQLLALVKFIKADSNMHKALKGHKWAEFAKRYNGPNYKKNLYDVKLAQAYADALALMPEEQAA</sequence>
<feature type="domain" description="Peptidoglycan binding-like" evidence="1">
    <location>
        <begin position="9"/>
        <end position="63"/>
    </location>
</feature>
<dbReference type="InterPro" id="IPR036365">
    <property type="entry name" value="PGBD-like_sf"/>
</dbReference>
<comment type="caution">
    <text evidence="3">The sequence shown here is derived from an EMBL/GenBank/DDBJ whole genome shotgun (WGS) entry which is preliminary data.</text>
</comment>
<accession>A0A166Z6N3</accession>
<protein>
    <recommendedName>
        <fullName evidence="5">Peptidoglycan-binding protein</fullName>
    </recommendedName>
</protein>
<dbReference type="RefSeq" id="WP_063378704.1">
    <property type="nucleotide sequence ID" value="NZ_AUXT01000199.1"/>
</dbReference>
<dbReference type="Proteomes" id="UP000076587">
    <property type="component" value="Unassembled WGS sequence"/>
</dbReference>
<dbReference type="SUPFAM" id="SSF47090">
    <property type="entry name" value="PGBD-like"/>
    <property type="match status" value="1"/>
</dbReference>
<dbReference type="InterPro" id="IPR002477">
    <property type="entry name" value="Peptidoglycan-bd-like"/>
</dbReference>
<dbReference type="OrthoDB" id="1523598at2"/>
<organism evidence="3 4">
    <name type="scientific">Pseudoalteromonas luteoviolacea NCIMB 1942</name>
    <dbReference type="NCBI Taxonomy" id="1365253"/>
    <lineage>
        <taxon>Bacteria</taxon>
        <taxon>Pseudomonadati</taxon>
        <taxon>Pseudomonadota</taxon>
        <taxon>Gammaproteobacteria</taxon>
        <taxon>Alteromonadales</taxon>
        <taxon>Pseudoalteromonadaceae</taxon>
        <taxon>Pseudoalteromonas</taxon>
    </lineage>
</organism>
<dbReference type="EMBL" id="AUXT01000199">
    <property type="protein sequence ID" value="KZN43992.1"/>
    <property type="molecule type" value="Genomic_DNA"/>
</dbReference>
<evidence type="ECO:0000259" key="1">
    <source>
        <dbReference type="Pfam" id="PF01471"/>
    </source>
</evidence>
<dbReference type="PATRIC" id="fig|1365253.3.peg.4361"/>
<dbReference type="InterPro" id="IPR036366">
    <property type="entry name" value="PGBDSf"/>
</dbReference>
<gene>
    <name evidence="3" type="ORF">N482_18035</name>
</gene>
<evidence type="ECO:0000313" key="3">
    <source>
        <dbReference type="EMBL" id="KZN43992.1"/>
    </source>
</evidence>
<name>A0A166Z6N3_9GAMM</name>
<dbReference type="InterPro" id="IPR024408">
    <property type="entry name" value="Muramidase"/>
</dbReference>
<proteinExistence type="predicted"/>
<feature type="domain" description="N-acetylmuramidase" evidence="2">
    <location>
        <begin position="88"/>
        <end position="264"/>
    </location>
</feature>
<evidence type="ECO:0000313" key="4">
    <source>
        <dbReference type="Proteomes" id="UP000076587"/>
    </source>
</evidence>